<accession>A0ABR4XKV4</accession>
<dbReference type="PANTHER" id="PTHR47739:SF1">
    <property type="entry name" value="TRNA1(VAL) (ADENINE(37)-N6)-METHYLTRANSFERASE"/>
    <property type="match status" value="1"/>
</dbReference>
<evidence type="ECO:0000313" key="3">
    <source>
        <dbReference type="Proteomes" id="UP000030101"/>
    </source>
</evidence>
<reference evidence="2 3" key="1">
    <citation type="submission" date="2014-08" db="EMBL/GenBank/DDBJ databases">
        <title>Porphyromonas canoris strain:OH2762 Genome sequencing.</title>
        <authorList>
            <person name="Wallis C."/>
            <person name="Deusch O."/>
            <person name="O'Flynn C."/>
            <person name="Davis I."/>
            <person name="Jospin G."/>
            <person name="Darling A.E."/>
            <person name="Coil D.A."/>
            <person name="Alexiev A."/>
            <person name="Horsfall A."/>
            <person name="Kirkwood N."/>
            <person name="Harris S."/>
            <person name="Eisen J.A."/>
        </authorList>
    </citation>
    <scope>NUCLEOTIDE SEQUENCE [LARGE SCALE GENOMIC DNA]</scope>
    <source>
        <strain evidence="3">COT-108 OH2762</strain>
    </source>
</reference>
<dbReference type="PANTHER" id="PTHR47739">
    <property type="entry name" value="TRNA1(VAL) (ADENINE(37)-N6)-METHYLTRANSFERASE"/>
    <property type="match status" value="1"/>
</dbReference>
<evidence type="ECO:0000259" key="1">
    <source>
        <dbReference type="Pfam" id="PF13847"/>
    </source>
</evidence>
<organism evidence="2 3">
    <name type="scientific">Porphyromonas canoris</name>
    <dbReference type="NCBI Taxonomy" id="36875"/>
    <lineage>
        <taxon>Bacteria</taxon>
        <taxon>Pseudomonadati</taxon>
        <taxon>Bacteroidota</taxon>
        <taxon>Bacteroidia</taxon>
        <taxon>Bacteroidales</taxon>
        <taxon>Porphyromonadaceae</taxon>
        <taxon>Porphyromonas</taxon>
    </lineage>
</organism>
<dbReference type="InterPro" id="IPR050210">
    <property type="entry name" value="tRNA_Adenine-N(6)_MTase"/>
</dbReference>
<proteinExistence type="predicted"/>
<dbReference type="InterPro" id="IPR002052">
    <property type="entry name" value="DNA_methylase_N6_adenine_CS"/>
</dbReference>
<feature type="domain" description="Methyltransferase" evidence="1">
    <location>
        <begin position="42"/>
        <end position="178"/>
    </location>
</feature>
<evidence type="ECO:0000313" key="2">
    <source>
        <dbReference type="EMBL" id="KGN92011.1"/>
    </source>
</evidence>
<dbReference type="EMBL" id="JQZV01000013">
    <property type="protein sequence ID" value="KGN92011.1"/>
    <property type="molecule type" value="Genomic_DNA"/>
</dbReference>
<dbReference type="InterPro" id="IPR025714">
    <property type="entry name" value="Methyltranfer_dom"/>
</dbReference>
<gene>
    <name evidence="2" type="ORF">HQ43_08170</name>
</gene>
<dbReference type="Proteomes" id="UP000030101">
    <property type="component" value="Unassembled WGS sequence"/>
</dbReference>
<dbReference type="Pfam" id="PF13847">
    <property type="entry name" value="Methyltransf_31"/>
    <property type="match status" value="1"/>
</dbReference>
<keyword evidence="3" id="KW-1185">Reference proteome</keyword>
<protein>
    <recommendedName>
        <fullName evidence="1">Methyltransferase domain-containing protein</fullName>
    </recommendedName>
</protein>
<sequence>MDKKFHLKQFSIAHHRSAMKVGTDALILGAVAGSTMQFEPDTILDIGTGCGIVALMLSQRFGSSNVVGVDIHEESIADAEENRKGFPYPDKLQFVHADIEHFSSERFPLYDLIVSNPPYFTATHSSPSELKTLAKHAITLPAITLFRRAKQMLSRHGEVAIIYPASMAQEYEAAAQECGLILHRRVAIRGRQDLPVKRFLSTWKMEEREGLIEESELVIEVERHRYTAEYKALMMPFMPDSVLNK</sequence>
<dbReference type="Gene3D" id="3.40.50.150">
    <property type="entry name" value="Vaccinia Virus protein VP39"/>
    <property type="match status" value="1"/>
</dbReference>
<comment type="caution">
    <text evidence="2">The sequence shown here is derived from an EMBL/GenBank/DDBJ whole genome shotgun (WGS) entry which is preliminary data.</text>
</comment>
<name>A0ABR4XKV4_9PORP</name>
<dbReference type="RefSeq" id="WP_152567507.1">
    <property type="nucleotide sequence ID" value="NZ_JQZV01000013.1"/>
</dbReference>
<dbReference type="SUPFAM" id="SSF53335">
    <property type="entry name" value="S-adenosyl-L-methionine-dependent methyltransferases"/>
    <property type="match status" value="1"/>
</dbReference>
<dbReference type="InterPro" id="IPR029063">
    <property type="entry name" value="SAM-dependent_MTases_sf"/>
</dbReference>
<dbReference type="PROSITE" id="PS00092">
    <property type="entry name" value="N6_MTASE"/>
    <property type="match status" value="1"/>
</dbReference>
<dbReference type="CDD" id="cd02440">
    <property type="entry name" value="AdoMet_MTases"/>
    <property type="match status" value="1"/>
</dbReference>